<dbReference type="SUPFAM" id="SSF53335">
    <property type="entry name" value="S-adenosyl-L-methionine-dependent methyltransferases"/>
    <property type="match status" value="1"/>
</dbReference>
<evidence type="ECO:0000256" key="4">
    <source>
        <dbReference type="ARBA" id="ARBA00023453"/>
    </source>
</evidence>
<keyword evidence="6" id="KW-1185">Reference proteome</keyword>
<dbReference type="AlphaFoldDB" id="A0A6G1JQR6"/>
<organism evidence="5 6">
    <name type="scientific">Pleomassaria siparia CBS 279.74</name>
    <dbReference type="NCBI Taxonomy" id="1314801"/>
    <lineage>
        <taxon>Eukaryota</taxon>
        <taxon>Fungi</taxon>
        <taxon>Dikarya</taxon>
        <taxon>Ascomycota</taxon>
        <taxon>Pezizomycotina</taxon>
        <taxon>Dothideomycetes</taxon>
        <taxon>Pleosporomycetidae</taxon>
        <taxon>Pleosporales</taxon>
        <taxon>Pleomassariaceae</taxon>
        <taxon>Pleomassaria</taxon>
    </lineage>
</organism>
<dbReference type="GO" id="GO:0008757">
    <property type="term" value="F:S-adenosylmethionine-dependent methyltransferase activity"/>
    <property type="evidence" value="ECO:0007669"/>
    <property type="project" value="TreeGrafter"/>
</dbReference>
<dbReference type="Pfam" id="PF01596">
    <property type="entry name" value="Methyltransf_3"/>
    <property type="match status" value="1"/>
</dbReference>
<dbReference type="InterPro" id="IPR029063">
    <property type="entry name" value="SAM-dependent_MTases_sf"/>
</dbReference>
<keyword evidence="1 5" id="KW-0489">Methyltransferase</keyword>
<dbReference type="InterPro" id="IPR002935">
    <property type="entry name" value="SAM_O-MeTrfase"/>
</dbReference>
<sequence length="232" mass="25197">MSLPPQFKAMEAVFSYENFRLAPKLAAQAEAAFLRPNPKLQHALSNSVDKGLPPISVLPMAGQYLSILTQLIGAKSVLEIGTLGGYSSICFAEAGARVTSVEINPKHRDVAIENVQGLDVEVLLGAALDVLPKLLEEGRQFDLVFIDADFKDHWEQFDMAVKLTRPGGGIFLDDVVASMFKNGYPGEGSESLLTRIGEDERVRATLMPTVASHPMLTTPVFNGFIMAIVKSH</sequence>
<gene>
    <name evidence="5" type="ORF">K504DRAFT_463971</name>
</gene>
<evidence type="ECO:0000313" key="5">
    <source>
        <dbReference type="EMBL" id="KAF2702959.1"/>
    </source>
</evidence>
<evidence type="ECO:0000313" key="6">
    <source>
        <dbReference type="Proteomes" id="UP000799428"/>
    </source>
</evidence>
<evidence type="ECO:0000256" key="2">
    <source>
        <dbReference type="ARBA" id="ARBA00022679"/>
    </source>
</evidence>
<reference evidence="5" key="1">
    <citation type="journal article" date="2020" name="Stud. Mycol.">
        <title>101 Dothideomycetes genomes: a test case for predicting lifestyles and emergence of pathogens.</title>
        <authorList>
            <person name="Haridas S."/>
            <person name="Albert R."/>
            <person name="Binder M."/>
            <person name="Bloem J."/>
            <person name="Labutti K."/>
            <person name="Salamov A."/>
            <person name="Andreopoulos B."/>
            <person name="Baker S."/>
            <person name="Barry K."/>
            <person name="Bills G."/>
            <person name="Bluhm B."/>
            <person name="Cannon C."/>
            <person name="Castanera R."/>
            <person name="Culley D."/>
            <person name="Daum C."/>
            <person name="Ezra D."/>
            <person name="Gonzalez J."/>
            <person name="Henrissat B."/>
            <person name="Kuo A."/>
            <person name="Liang C."/>
            <person name="Lipzen A."/>
            <person name="Lutzoni F."/>
            <person name="Magnuson J."/>
            <person name="Mondo S."/>
            <person name="Nolan M."/>
            <person name="Ohm R."/>
            <person name="Pangilinan J."/>
            <person name="Park H.-J."/>
            <person name="Ramirez L."/>
            <person name="Alfaro M."/>
            <person name="Sun H."/>
            <person name="Tritt A."/>
            <person name="Yoshinaga Y."/>
            <person name="Zwiers L.-H."/>
            <person name="Turgeon B."/>
            <person name="Goodwin S."/>
            <person name="Spatafora J."/>
            <person name="Crous P."/>
            <person name="Grigoriev I."/>
        </authorList>
    </citation>
    <scope>NUCLEOTIDE SEQUENCE</scope>
    <source>
        <strain evidence="5">CBS 279.74</strain>
    </source>
</reference>
<comment type="similarity">
    <text evidence="4">Belongs to the class I-like SAM-binding methyltransferase superfamily. Cation-dependent O-methyltransferase family.</text>
</comment>
<accession>A0A6G1JQR6</accession>
<proteinExistence type="inferred from homology"/>
<dbReference type="PANTHER" id="PTHR10509:SF14">
    <property type="entry name" value="CAFFEOYL-COA O-METHYLTRANSFERASE 3-RELATED"/>
    <property type="match status" value="1"/>
</dbReference>
<keyword evidence="2 5" id="KW-0808">Transferase</keyword>
<dbReference type="CDD" id="cd02440">
    <property type="entry name" value="AdoMet_MTases"/>
    <property type="match status" value="1"/>
</dbReference>
<dbReference type="InterPro" id="IPR050362">
    <property type="entry name" value="Cation-dep_OMT"/>
</dbReference>
<name>A0A6G1JQR6_9PLEO</name>
<evidence type="ECO:0000256" key="1">
    <source>
        <dbReference type="ARBA" id="ARBA00022603"/>
    </source>
</evidence>
<protein>
    <submittedName>
        <fullName evidence="5">S-adenosyl-L-methionine-dependent methyltransferase</fullName>
    </submittedName>
</protein>
<dbReference type="GO" id="GO:0032259">
    <property type="term" value="P:methylation"/>
    <property type="evidence" value="ECO:0007669"/>
    <property type="project" value="UniProtKB-KW"/>
</dbReference>
<dbReference type="Gene3D" id="3.40.50.150">
    <property type="entry name" value="Vaccinia Virus protein VP39"/>
    <property type="match status" value="1"/>
</dbReference>
<keyword evidence="3" id="KW-0949">S-adenosyl-L-methionine</keyword>
<dbReference type="GO" id="GO:0008171">
    <property type="term" value="F:O-methyltransferase activity"/>
    <property type="evidence" value="ECO:0007669"/>
    <property type="project" value="InterPro"/>
</dbReference>
<dbReference type="OrthoDB" id="10251242at2759"/>
<dbReference type="Proteomes" id="UP000799428">
    <property type="component" value="Unassembled WGS sequence"/>
</dbReference>
<dbReference type="PROSITE" id="PS51682">
    <property type="entry name" value="SAM_OMT_I"/>
    <property type="match status" value="1"/>
</dbReference>
<dbReference type="EMBL" id="MU005791">
    <property type="protein sequence ID" value="KAF2702959.1"/>
    <property type="molecule type" value="Genomic_DNA"/>
</dbReference>
<evidence type="ECO:0000256" key="3">
    <source>
        <dbReference type="ARBA" id="ARBA00022691"/>
    </source>
</evidence>
<dbReference type="PANTHER" id="PTHR10509">
    <property type="entry name" value="O-METHYLTRANSFERASE-RELATED"/>
    <property type="match status" value="1"/>
</dbReference>